<dbReference type="Gene3D" id="3.40.1080.20">
    <property type="entry name" value="Acetyl-CoA hydrolase/transferase C-terminal domain"/>
    <property type="match status" value="1"/>
</dbReference>
<dbReference type="InterPro" id="IPR026888">
    <property type="entry name" value="AcetylCoA_hyd_C"/>
</dbReference>
<name>A0ABW2XVM0_9ACTN</name>
<comment type="caution">
    <text evidence="2">The sequence shown here is derived from an EMBL/GenBank/DDBJ whole genome shotgun (WGS) entry which is preliminary data.</text>
</comment>
<organism evidence="2 3">
    <name type="scientific">Actinomadura fibrosa</name>
    <dbReference type="NCBI Taxonomy" id="111802"/>
    <lineage>
        <taxon>Bacteria</taxon>
        <taxon>Bacillati</taxon>
        <taxon>Actinomycetota</taxon>
        <taxon>Actinomycetes</taxon>
        <taxon>Streptosporangiales</taxon>
        <taxon>Thermomonosporaceae</taxon>
        <taxon>Actinomadura</taxon>
    </lineage>
</organism>
<dbReference type="EMBL" id="JBHTGP010000018">
    <property type="protein sequence ID" value="MFD0689892.1"/>
    <property type="molecule type" value="Genomic_DNA"/>
</dbReference>
<dbReference type="Proteomes" id="UP001597063">
    <property type="component" value="Unassembled WGS sequence"/>
</dbReference>
<dbReference type="RefSeq" id="WP_131757445.1">
    <property type="nucleotide sequence ID" value="NZ_CAACUY010000031.1"/>
</dbReference>
<dbReference type="InterPro" id="IPR046433">
    <property type="entry name" value="ActCoA_hydro"/>
</dbReference>
<protein>
    <submittedName>
        <fullName evidence="2">Acetyl-CoA hydrolase/transferase family protein</fullName>
    </submittedName>
</protein>
<dbReference type="PANTHER" id="PTHR21432:SF20">
    <property type="entry name" value="ACETYL-COA HYDROLASE"/>
    <property type="match status" value="1"/>
</dbReference>
<proteinExistence type="predicted"/>
<dbReference type="GO" id="GO:0016787">
    <property type="term" value="F:hydrolase activity"/>
    <property type="evidence" value="ECO:0007669"/>
    <property type="project" value="UniProtKB-KW"/>
</dbReference>
<dbReference type="PANTHER" id="PTHR21432">
    <property type="entry name" value="ACETYL-COA HYDROLASE-RELATED"/>
    <property type="match status" value="1"/>
</dbReference>
<dbReference type="Gene3D" id="3.40.1080.10">
    <property type="entry name" value="Glutaconate Coenzyme A-transferase"/>
    <property type="match status" value="1"/>
</dbReference>
<keyword evidence="2" id="KW-0378">Hydrolase</keyword>
<dbReference type="SUPFAM" id="SSF100950">
    <property type="entry name" value="NagB/RpiA/CoA transferase-like"/>
    <property type="match status" value="2"/>
</dbReference>
<evidence type="ECO:0000259" key="1">
    <source>
        <dbReference type="Pfam" id="PF13336"/>
    </source>
</evidence>
<feature type="domain" description="Acetyl-CoA hydrolase/transferase C-terminal" evidence="1">
    <location>
        <begin position="252"/>
        <end position="401"/>
    </location>
</feature>
<evidence type="ECO:0000313" key="2">
    <source>
        <dbReference type="EMBL" id="MFD0689892.1"/>
    </source>
</evidence>
<dbReference type="InterPro" id="IPR037171">
    <property type="entry name" value="NagB/RpiA_transferase-like"/>
</dbReference>
<dbReference type="Pfam" id="PF13336">
    <property type="entry name" value="AcetylCoA_hyd_C"/>
    <property type="match status" value="1"/>
</dbReference>
<sequence>MRVISEEQLGAVLAGLPGRPRVVAGGNFATPRRALAILDEALAEYRLFMLNAQGVLPDREGVELETPFVGAAMRGRANLRYFPARLSLVPNLLKESLPPDVVVVQTSVPVGGTVSLGIEVNILPAAIEAVRARGGLVIAQLNPRMPYTYGDAVMAVEDVDYAVECEEPLASPAPRPPGETAREIGERVAHLVPEHATLQLGIGGIPDAVLASLLDRRGVGIWSEMFSDGVLALEKAGALDPASPVTASFAFGGPELYDWIDRSERVRMLRTEKTNDPGLIAGRPRLVSVNSALQVDLYAQANASRVRGAVYSGFGGQTDFVVGALHSPGGRAIIALPSWHPRADVSTVIPRLTGPVTSFQHSYIVSEQGTAAIWGRDATSQAQQIVDHVAHPTAQDDLREQGRALGFALR</sequence>
<dbReference type="InterPro" id="IPR038460">
    <property type="entry name" value="AcetylCoA_hyd_C_sf"/>
</dbReference>
<evidence type="ECO:0000313" key="3">
    <source>
        <dbReference type="Proteomes" id="UP001597063"/>
    </source>
</evidence>
<gene>
    <name evidence="2" type="ORF">ACFQZM_35755</name>
</gene>
<dbReference type="Gene3D" id="3.30.750.70">
    <property type="entry name" value="4-hydroxybutyrate coenzyme like domains"/>
    <property type="match status" value="1"/>
</dbReference>
<keyword evidence="3" id="KW-1185">Reference proteome</keyword>
<accession>A0ABW2XVM0</accession>
<reference evidence="3" key="1">
    <citation type="journal article" date="2019" name="Int. J. Syst. Evol. Microbiol.">
        <title>The Global Catalogue of Microorganisms (GCM) 10K type strain sequencing project: providing services to taxonomists for standard genome sequencing and annotation.</title>
        <authorList>
            <consortium name="The Broad Institute Genomics Platform"/>
            <consortium name="The Broad Institute Genome Sequencing Center for Infectious Disease"/>
            <person name="Wu L."/>
            <person name="Ma J."/>
        </authorList>
    </citation>
    <scope>NUCLEOTIDE SEQUENCE [LARGE SCALE GENOMIC DNA]</scope>
    <source>
        <strain evidence="3">JCM 9371</strain>
    </source>
</reference>